<evidence type="ECO:0000313" key="3">
    <source>
        <dbReference type="Proteomes" id="UP001568698"/>
    </source>
</evidence>
<comment type="caution">
    <text evidence="2">The sequence shown here is derived from an EMBL/GenBank/DDBJ whole genome shotgun (WGS) entry which is preliminary data.</text>
</comment>
<dbReference type="Proteomes" id="UP001568698">
    <property type="component" value="Unassembled WGS sequence"/>
</dbReference>
<gene>
    <name evidence="2" type="ORF">AB6M95_07495</name>
</gene>
<name>A0ABV4K451_9BACT</name>
<feature type="coiled-coil region" evidence="1">
    <location>
        <begin position="43"/>
        <end position="88"/>
    </location>
</feature>
<accession>A0ABV4K451</accession>
<protein>
    <submittedName>
        <fullName evidence="2">MerR family transcriptional regulator</fullName>
    </submittedName>
</protein>
<sequence length="222" mass="24489">MNDQRSDQQFEQPISSSAMQDLAGVLARMSDALDNQSLFRSEIRSLRDEVAALRAEREAESARREAESARQEEAVRTLREEVASLKRRLSSGQGDGSGIDFPPAEFLASPLVIASGGEFLGVQGKGKHFSLKDFVQLIERKESATVAVETSWKRQDGHWVLVVRTESAEGGREQNIVLVAKKTVTPSRNTVTEIIRLNIDGNDAPDALLLTLFRQLKTVLNG</sequence>
<reference evidence="2 3" key="1">
    <citation type="submission" date="2024-08" db="EMBL/GenBank/DDBJ databases">
        <title>Sulfate-reducing bacteria isolated from formation water of the oil field in Kazakhstan and description of Pseudodesulfovibrio sp.</title>
        <authorList>
            <person name="Bidzhieva S.K."/>
            <person name="Tourova T.P."/>
            <person name="Grouzdev D.S."/>
            <person name="Beletsky A.V."/>
            <person name="Sokolova D.S."/>
            <person name="Samigullina S.R."/>
            <person name="Poltaraus A.B."/>
            <person name="Avtukh A.N."/>
            <person name="Tereshina V.M."/>
            <person name="Zhaparov N.S."/>
            <person name="Mardanov A.V."/>
            <person name="Nazina T.N."/>
        </authorList>
    </citation>
    <scope>NUCLEOTIDE SEQUENCE [LARGE SCALE GENOMIC DNA]</scope>
    <source>
        <strain evidence="2 3">9FUS</strain>
    </source>
</reference>
<evidence type="ECO:0000313" key="2">
    <source>
        <dbReference type="EMBL" id="MEZ7196587.1"/>
    </source>
</evidence>
<evidence type="ECO:0000256" key="1">
    <source>
        <dbReference type="SAM" id="Coils"/>
    </source>
</evidence>
<keyword evidence="3" id="KW-1185">Reference proteome</keyword>
<keyword evidence="1" id="KW-0175">Coiled coil</keyword>
<organism evidence="2 3">
    <name type="scientific">Pseudodesulfovibrio karagichevae</name>
    <dbReference type="NCBI Taxonomy" id="3239305"/>
    <lineage>
        <taxon>Bacteria</taxon>
        <taxon>Pseudomonadati</taxon>
        <taxon>Thermodesulfobacteriota</taxon>
        <taxon>Desulfovibrionia</taxon>
        <taxon>Desulfovibrionales</taxon>
        <taxon>Desulfovibrionaceae</taxon>
    </lineage>
</organism>
<dbReference type="EMBL" id="JBGLYH010000015">
    <property type="protein sequence ID" value="MEZ7196587.1"/>
    <property type="molecule type" value="Genomic_DNA"/>
</dbReference>
<proteinExistence type="predicted"/>